<accession>A0ABV1BGZ7</accession>
<keyword evidence="6" id="KW-1185">Reference proteome</keyword>
<dbReference type="PANTHER" id="PTHR21600:SF87">
    <property type="entry name" value="RNA PSEUDOURIDYLATE SYNTHASE DOMAIN-CONTAINING PROTEIN 1"/>
    <property type="match status" value="1"/>
</dbReference>
<evidence type="ECO:0000313" key="6">
    <source>
        <dbReference type="Proteomes" id="UP001473063"/>
    </source>
</evidence>
<dbReference type="InterPro" id="IPR006225">
    <property type="entry name" value="PsdUridine_synth_RluC/D"/>
</dbReference>
<name>A0ABV1BGZ7_9FIRM</name>
<comment type="function">
    <text evidence="3">Responsible for synthesis of pseudouridine from uracil.</text>
</comment>
<evidence type="ECO:0000256" key="2">
    <source>
        <dbReference type="ARBA" id="ARBA00010876"/>
    </source>
</evidence>
<keyword evidence="3 5" id="KW-0413">Isomerase</keyword>
<dbReference type="InterPro" id="IPR006145">
    <property type="entry name" value="PsdUridine_synth_RsuA/RluA"/>
</dbReference>
<evidence type="ECO:0000256" key="3">
    <source>
        <dbReference type="RuleBase" id="RU362028"/>
    </source>
</evidence>
<dbReference type="SUPFAM" id="SSF55120">
    <property type="entry name" value="Pseudouridine synthase"/>
    <property type="match status" value="1"/>
</dbReference>
<dbReference type="EC" id="5.4.99.-" evidence="3"/>
<dbReference type="PANTHER" id="PTHR21600">
    <property type="entry name" value="MITOCHONDRIAL RNA PSEUDOURIDINE SYNTHASE"/>
    <property type="match status" value="1"/>
</dbReference>
<dbReference type="EMBL" id="JBBMEJ010000013">
    <property type="protein sequence ID" value="MEQ2371555.1"/>
    <property type="molecule type" value="Genomic_DNA"/>
</dbReference>
<feature type="domain" description="Pseudouridine synthase RsuA/RluA-like" evidence="4">
    <location>
        <begin position="113"/>
        <end position="278"/>
    </location>
</feature>
<gene>
    <name evidence="5" type="ORF">WMO28_11565</name>
</gene>
<comment type="similarity">
    <text evidence="2 3">Belongs to the pseudouridine synthase RluA family.</text>
</comment>
<proteinExistence type="inferred from homology"/>
<protein>
    <recommendedName>
        <fullName evidence="3">Pseudouridine synthase</fullName>
        <ecNumber evidence="3">5.4.99.-</ecNumber>
    </recommendedName>
</protein>
<dbReference type="Proteomes" id="UP001473063">
    <property type="component" value="Unassembled WGS sequence"/>
</dbReference>
<evidence type="ECO:0000256" key="1">
    <source>
        <dbReference type="ARBA" id="ARBA00000073"/>
    </source>
</evidence>
<dbReference type="NCBIfam" id="TIGR00005">
    <property type="entry name" value="rluA_subfam"/>
    <property type="match status" value="1"/>
</dbReference>
<dbReference type="CDD" id="cd02869">
    <property type="entry name" value="PseudoU_synth_RluA_like"/>
    <property type="match status" value="1"/>
</dbReference>
<comment type="caution">
    <text evidence="5">The sequence shown here is derived from an EMBL/GenBank/DDBJ whole genome shotgun (WGS) entry which is preliminary data.</text>
</comment>
<dbReference type="Gene3D" id="3.30.2350.10">
    <property type="entry name" value="Pseudouridine synthase"/>
    <property type="match status" value="1"/>
</dbReference>
<sequence length="337" mass="37135">MERYLDIYIPEEASPAPVSHFLRTQAGLTKKQISQAKFRPGGVRKNGQQCRVTETACPGDQITVCLETDSVDSSQLLSPAFYPGPVSSKSDSSNSGSEPSFSYKLDILYEDQDLLIVNKPAGMVTHPSGGHYCDSLSNQVAAYFRSKGEPTKVRSMGRLDRETSGILTFAKNQTAAARLQKQRETGLLQKTYLAVVSGSLLPDTDGSFHTISIPLAPDPDDRLKMVISLDSTLPGSKYAETCYSVLNTVNYASQASASLVMLRLKTGRTHQIRVHMASLGHPLLGDSLYHLSDTTDYFSRSALHAWKLTLQQPFTQKEISLEAPLPEDFHKFHETIF</sequence>
<dbReference type="RefSeq" id="WP_178643394.1">
    <property type="nucleotide sequence ID" value="NZ_JBBMEJ010000013.1"/>
</dbReference>
<dbReference type="GO" id="GO:0016853">
    <property type="term" value="F:isomerase activity"/>
    <property type="evidence" value="ECO:0007669"/>
    <property type="project" value="UniProtKB-KW"/>
</dbReference>
<reference evidence="5 6" key="1">
    <citation type="submission" date="2024-03" db="EMBL/GenBank/DDBJ databases">
        <title>Human intestinal bacterial collection.</title>
        <authorList>
            <person name="Pauvert C."/>
            <person name="Hitch T.C.A."/>
            <person name="Clavel T."/>
        </authorList>
    </citation>
    <scope>NUCLEOTIDE SEQUENCE [LARGE SCALE GENOMIC DNA]</scope>
    <source>
        <strain evidence="5 6">CLA-JM-H16</strain>
    </source>
</reference>
<organism evidence="5 6">
    <name type="scientific">Blautia aquisgranensis</name>
    <dbReference type="NCBI Taxonomy" id="3133153"/>
    <lineage>
        <taxon>Bacteria</taxon>
        <taxon>Bacillati</taxon>
        <taxon>Bacillota</taxon>
        <taxon>Clostridia</taxon>
        <taxon>Lachnospirales</taxon>
        <taxon>Lachnospiraceae</taxon>
        <taxon>Blautia</taxon>
    </lineage>
</organism>
<dbReference type="InterPro" id="IPR050188">
    <property type="entry name" value="RluA_PseudoU_synthase"/>
</dbReference>
<comment type="catalytic activity">
    <reaction evidence="1 3">
        <text>a uridine in RNA = a pseudouridine in RNA</text>
        <dbReference type="Rhea" id="RHEA:48348"/>
        <dbReference type="Rhea" id="RHEA-COMP:12068"/>
        <dbReference type="Rhea" id="RHEA-COMP:12069"/>
        <dbReference type="ChEBI" id="CHEBI:65314"/>
        <dbReference type="ChEBI" id="CHEBI:65315"/>
    </reaction>
</comment>
<dbReference type="InterPro" id="IPR020103">
    <property type="entry name" value="PsdUridine_synth_cat_dom_sf"/>
</dbReference>
<evidence type="ECO:0000259" key="4">
    <source>
        <dbReference type="Pfam" id="PF00849"/>
    </source>
</evidence>
<dbReference type="Pfam" id="PF00849">
    <property type="entry name" value="PseudoU_synth_2"/>
    <property type="match status" value="1"/>
</dbReference>
<evidence type="ECO:0000313" key="5">
    <source>
        <dbReference type="EMBL" id="MEQ2371555.1"/>
    </source>
</evidence>